<feature type="transmembrane region" description="Helical" evidence="6">
    <location>
        <begin position="262"/>
        <end position="286"/>
    </location>
</feature>
<name>A0A1G8BQK7_9FLAO</name>
<evidence type="ECO:0000256" key="1">
    <source>
        <dbReference type="ARBA" id="ARBA00004651"/>
    </source>
</evidence>
<feature type="transmembrane region" description="Helical" evidence="6">
    <location>
        <begin position="129"/>
        <end position="149"/>
    </location>
</feature>
<gene>
    <name evidence="7" type="ORF">SAMN04488062_106122</name>
</gene>
<reference evidence="8" key="1">
    <citation type="submission" date="2016-10" db="EMBL/GenBank/DDBJ databases">
        <authorList>
            <person name="Varghese N."/>
            <person name="Submissions S."/>
        </authorList>
    </citation>
    <scope>NUCLEOTIDE SEQUENCE [LARGE SCALE GENOMIC DNA]</scope>
    <source>
        <strain evidence="8">CGMCC 1.2747</strain>
    </source>
</reference>
<evidence type="ECO:0000256" key="2">
    <source>
        <dbReference type="ARBA" id="ARBA00022475"/>
    </source>
</evidence>
<keyword evidence="4 6" id="KW-1133">Transmembrane helix</keyword>
<dbReference type="EMBL" id="FNDB01000006">
    <property type="protein sequence ID" value="SDH35449.1"/>
    <property type="molecule type" value="Genomic_DNA"/>
</dbReference>
<evidence type="ECO:0000256" key="3">
    <source>
        <dbReference type="ARBA" id="ARBA00022692"/>
    </source>
</evidence>
<feature type="transmembrane region" description="Helical" evidence="6">
    <location>
        <begin position="43"/>
        <end position="66"/>
    </location>
</feature>
<dbReference type="GO" id="GO:0005886">
    <property type="term" value="C:plasma membrane"/>
    <property type="evidence" value="ECO:0007669"/>
    <property type="project" value="UniProtKB-SubCell"/>
</dbReference>
<evidence type="ECO:0000256" key="5">
    <source>
        <dbReference type="ARBA" id="ARBA00023136"/>
    </source>
</evidence>
<feature type="transmembrane region" description="Helical" evidence="6">
    <location>
        <begin position="455"/>
        <end position="474"/>
    </location>
</feature>
<feature type="transmembrane region" description="Helical" evidence="6">
    <location>
        <begin position="184"/>
        <end position="204"/>
    </location>
</feature>
<dbReference type="InterPro" id="IPR050833">
    <property type="entry name" value="Poly_Biosynth_Transport"/>
</dbReference>
<feature type="transmembrane region" description="Helical" evidence="6">
    <location>
        <begin position="339"/>
        <end position="365"/>
    </location>
</feature>
<dbReference type="PANTHER" id="PTHR30250">
    <property type="entry name" value="PST FAMILY PREDICTED COLANIC ACID TRANSPORTER"/>
    <property type="match status" value="1"/>
</dbReference>
<dbReference type="PANTHER" id="PTHR30250:SF11">
    <property type="entry name" value="O-ANTIGEN TRANSPORTER-RELATED"/>
    <property type="match status" value="1"/>
</dbReference>
<dbReference type="OrthoDB" id="9769862at2"/>
<keyword evidence="3 6" id="KW-0812">Transmembrane</keyword>
<feature type="transmembrane region" description="Helical" evidence="6">
    <location>
        <begin position="430"/>
        <end position="449"/>
    </location>
</feature>
<feature type="transmembrane region" description="Helical" evidence="6">
    <location>
        <begin position="96"/>
        <end position="117"/>
    </location>
</feature>
<feature type="transmembrane region" description="Helical" evidence="6">
    <location>
        <begin position="307"/>
        <end position="333"/>
    </location>
</feature>
<dbReference type="AlphaFoldDB" id="A0A1G8BQK7"/>
<evidence type="ECO:0000313" key="8">
    <source>
        <dbReference type="Proteomes" id="UP000199274"/>
    </source>
</evidence>
<comment type="subcellular location">
    <subcellularLocation>
        <location evidence="1">Cell membrane</location>
        <topology evidence="1">Multi-pass membrane protein</topology>
    </subcellularLocation>
</comment>
<feature type="transmembrane region" description="Helical" evidence="6">
    <location>
        <begin position="372"/>
        <end position="394"/>
    </location>
</feature>
<evidence type="ECO:0000256" key="6">
    <source>
        <dbReference type="SAM" id="Phobius"/>
    </source>
</evidence>
<sequence length="495" mass="55289">MSDTKTSYHQILKTTSLFGGVQFLTIFISIIRTKLIAVFIGPAGMGIIALLNSAIGIISGFSGLGIETSAVKHISADYKNEDLNTVSVTVSVVKKVALVTGIIGSLVMLLLSNWLSLITFGNTEQMHSFMLLSIVLLFKQLTTVELAILQGLRKMRFLAKANLYGNICGLLVSVPLYYCYGIDAIVPTIIGISLSALVFSLYYSKKVIIERKNVAKPQLITEGKRIIKLGFMLTISGLLTLLTTYLIQIYVGKQGGLEQVGFYNAGFTLLNSYVGIIFTVMSTDYFPRLASICDHNDLVRSSVSQQSFLSILIITPIIILFLTLIPLIVKVVFTAEFTIIIPMVCFGILAMLFRSVSWSMGYILIAKGDSKIFLKTAIGFNTLSLLLNVLGYYFYGLEGLGFSFLVYYVIHFFGLKIITKKRYDFFFESGFYQIYLICILMCLATFLFRYIPNPIFKYSSMAMMVVLSIVFVLFQMNKKMALKEFFNALIKKKND</sequence>
<dbReference type="RefSeq" id="WP_091257251.1">
    <property type="nucleotide sequence ID" value="NZ_FNDB01000006.1"/>
</dbReference>
<dbReference type="Pfam" id="PF13440">
    <property type="entry name" value="Polysacc_synt_3"/>
    <property type="match status" value="1"/>
</dbReference>
<proteinExistence type="predicted"/>
<protein>
    <submittedName>
        <fullName evidence="7">Polysaccharide biosynthesis protein</fullName>
    </submittedName>
</protein>
<feature type="transmembrane region" description="Helical" evidence="6">
    <location>
        <begin position="225"/>
        <end position="250"/>
    </location>
</feature>
<accession>A0A1G8BQK7</accession>
<dbReference type="STRING" id="178355.SAMN04488062_106122"/>
<feature type="transmembrane region" description="Helical" evidence="6">
    <location>
        <begin position="161"/>
        <end position="178"/>
    </location>
</feature>
<dbReference type="Proteomes" id="UP000199274">
    <property type="component" value="Unassembled WGS sequence"/>
</dbReference>
<keyword evidence="2" id="KW-1003">Cell membrane</keyword>
<organism evidence="7 8">
    <name type="scientific">Flavobacterium omnivorum</name>
    <dbReference type="NCBI Taxonomy" id="178355"/>
    <lineage>
        <taxon>Bacteria</taxon>
        <taxon>Pseudomonadati</taxon>
        <taxon>Bacteroidota</taxon>
        <taxon>Flavobacteriia</taxon>
        <taxon>Flavobacteriales</taxon>
        <taxon>Flavobacteriaceae</taxon>
        <taxon>Flavobacterium</taxon>
    </lineage>
</organism>
<feature type="transmembrane region" description="Helical" evidence="6">
    <location>
        <begin position="400"/>
        <end position="418"/>
    </location>
</feature>
<keyword evidence="8" id="KW-1185">Reference proteome</keyword>
<evidence type="ECO:0000313" key="7">
    <source>
        <dbReference type="EMBL" id="SDH35449.1"/>
    </source>
</evidence>
<feature type="transmembrane region" description="Helical" evidence="6">
    <location>
        <begin position="12"/>
        <end position="31"/>
    </location>
</feature>
<evidence type="ECO:0000256" key="4">
    <source>
        <dbReference type="ARBA" id="ARBA00022989"/>
    </source>
</evidence>
<keyword evidence="5 6" id="KW-0472">Membrane</keyword>